<organism evidence="2 3">
    <name type="scientific">Actinopolyspora xinjiangensis</name>
    <dbReference type="NCBI Taxonomy" id="405564"/>
    <lineage>
        <taxon>Bacteria</taxon>
        <taxon>Bacillati</taxon>
        <taxon>Actinomycetota</taxon>
        <taxon>Actinomycetes</taxon>
        <taxon>Actinopolysporales</taxon>
        <taxon>Actinopolysporaceae</taxon>
        <taxon>Actinopolyspora</taxon>
    </lineage>
</organism>
<evidence type="ECO:0000256" key="1">
    <source>
        <dbReference type="SAM" id="Phobius"/>
    </source>
</evidence>
<dbReference type="OrthoDB" id="5195605at2"/>
<dbReference type="EMBL" id="FNJR01000003">
    <property type="protein sequence ID" value="SDP36377.1"/>
    <property type="molecule type" value="Genomic_DNA"/>
</dbReference>
<sequence>MQRYSPPNAQVKASSRTVWWFTAVCASLCGLTGLAAVVLPTLSYVSGGPVSLELPMSLLWKSIFFGILTYIFRLIHHKALRQEAERAKRAGTPAND</sequence>
<protein>
    <submittedName>
        <fullName evidence="2">Uncharacterized protein</fullName>
    </submittedName>
</protein>
<keyword evidence="1" id="KW-0812">Transmembrane</keyword>
<dbReference type="AlphaFoldDB" id="A0A1H0S3Y4"/>
<feature type="transmembrane region" description="Helical" evidence="1">
    <location>
        <begin position="18"/>
        <end position="38"/>
    </location>
</feature>
<dbReference type="Proteomes" id="UP000199497">
    <property type="component" value="Unassembled WGS sequence"/>
</dbReference>
<keyword evidence="3" id="KW-1185">Reference proteome</keyword>
<keyword evidence="1" id="KW-0472">Membrane</keyword>
<keyword evidence="1" id="KW-1133">Transmembrane helix</keyword>
<reference evidence="3" key="1">
    <citation type="submission" date="2016-10" db="EMBL/GenBank/DDBJ databases">
        <authorList>
            <person name="Varghese N."/>
            <person name="Submissions S."/>
        </authorList>
    </citation>
    <scope>NUCLEOTIDE SEQUENCE [LARGE SCALE GENOMIC DNA]</scope>
    <source>
        <strain evidence="3">DSM 46732</strain>
    </source>
</reference>
<dbReference type="RefSeq" id="WP_139182936.1">
    <property type="nucleotide sequence ID" value="NZ_FNJR01000003.1"/>
</dbReference>
<feature type="transmembrane region" description="Helical" evidence="1">
    <location>
        <begin position="58"/>
        <end position="76"/>
    </location>
</feature>
<accession>A0A1H0S3Y4</accession>
<proteinExistence type="predicted"/>
<evidence type="ECO:0000313" key="3">
    <source>
        <dbReference type="Proteomes" id="UP000199497"/>
    </source>
</evidence>
<gene>
    <name evidence="2" type="ORF">SAMN04487905_103368</name>
</gene>
<name>A0A1H0S3Y4_9ACTN</name>
<evidence type="ECO:0000313" key="2">
    <source>
        <dbReference type="EMBL" id="SDP36377.1"/>
    </source>
</evidence>